<dbReference type="Proteomes" id="UP000011134">
    <property type="component" value="Unassembled WGS sequence"/>
</dbReference>
<keyword evidence="1" id="KW-0812">Transmembrane</keyword>
<gene>
    <name evidence="2" type="ORF">C942_00870</name>
</gene>
<dbReference type="RefSeq" id="WP_007465829.1">
    <property type="nucleotide sequence ID" value="NZ_AMZO01000016.1"/>
</dbReference>
<comment type="caution">
    <text evidence="2">The sequence shown here is derived from an EMBL/GenBank/DDBJ whole genome shotgun (WGS) entry which is preliminary data.</text>
</comment>
<feature type="transmembrane region" description="Helical" evidence="1">
    <location>
        <begin position="6"/>
        <end position="39"/>
    </location>
</feature>
<dbReference type="EMBL" id="AMZO01000016">
    <property type="protein sequence ID" value="ELR65784.1"/>
    <property type="molecule type" value="Genomic_DNA"/>
</dbReference>
<organism evidence="2 3">
    <name type="scientific">Photobacterium marinum</name>
    <dbReference type="NCBI Taxonomy" id="1056511"/>
    <lineage>
        <taxon>Bacteria</taxon>
        <taxon>Pseudomonadati</taxon>
        <taxon>Pseudomonadota</taxon>
        <taxon>Gammaproteobacteria</taxon>
        <taxon>Vibrionales</taxon>
        <taxon>Vibrionaceae</taxon>
        <taxon>Photobacterium</taxon>
    </lineage>
</organism>
<keyword evidence="3" id="KW-1185">Reference proteome</keyword>
<dbReference type="AlphaFoldDB" id="L8JE59"/>
<dbReference type="PATRIC" id="fig|1056511.3.peg.2362"/>
<keyword evidence="1" id="KW-0472">Membrane</keyword>
<keyword evidence="1" id="KW-1133">Transmembrane helix</keyword>
<evidence type="ECO:0000313" key="2">
    <source>
        <dbReference type="EMBL" id="ELR65784.1"/>
    </source>
</evidence>
<name>L8JE59_9GAMM</name>
<reference evidence="2 3" key="1">
    <citation type="submission" date="2012-12" db="EMBL/GenBank/DDBJ databases">
        <title>Genome Assembly of Photobacterium sp. AK15.</title>
        <authorList>
            <person name="Khatri I."/>
            <person name="Vaidya B."/>
            <person name="Srinivas T.N.R."/>
            <person name="Subramanian S."/>
            <person name="Pinnaka A."/>
        </authorList>
    </citation>
    <scope>NUCLEOTIDE SEQUENCE [LARGE SCALE GENOMIC DNA]</scope>
    <source>
        <strain evidence="2 3">AK15</strain>
    </source>
</reference>
<sequence length="46" mass="4872">MAKWIGGVLALVGLSLLSTGLISALLDLTAFLLLLVAVFKTRKEKS</sequence>
<protein>
    <submittedName>
        <fullName evidence="2">Uncharacterized protein</fullName>
    </submittedName>
</protein>
<evidence type="ECO:0000256" key="1">
    <source>
        <dbReference type="SAM" id="Phobius"/>
    </source>
</evidence>
<proteinExistence type="predicted"/>
<accession>L8JE59</accession>
<evidence type="ECO:0000313" key="3">
    <source>
        <dbReference type="Proteomes" id="UP000011134"/>
    </source>
</evidence>